<feature type="region of interest" description="Disordered" evidence="1">
    <location>
        <begin position="88"/>
        <end position="128"/>
    </location>
</feature>
<evidence type="ECO:0000256" key="2">
    <source>
        <dbReference type="SAM" id="SignalP"/>
    </source>
</evidence>
<evidence type="ECO:0000313" key="3">
    <source>
        <dbReference type="EMBL" id="KAH6820468.1"/>
    </source>
</evidence>
<dbReference type="Proteomes" id="UP001190926">
    <property type="component" value="Unassembled WGS sequence"/>
</dbReference>
<reference evidence="3 4" key="1">
    <citation type="journal article" date="2021" name="Nat. Commun.">
        <title>Incipient diploidization of the medicinal plant Perilla within 10,000 years.</title>
        <authorList>
            <person name="Zhang Y."/>
            <person name="Shen Q."/>
            <person name="Leng L."/>
            <person name="Zhang D."/>
            <person name="Chen S."/>
            <person name="Shi Y."/>
            <person name="Ning Z."/>
            <person name="Chen S."/>
        </authorList>
    </citation>
    <scope>NUCLEOTIDE SEQUENCE [LARGE SCALE GENOMIC DNA]</scope>
    <source>
        <strain evidence="4">cv. PC099</strain>
    </source>
</reference>
<keyword evidence="2" id="KW-0732">Signal</keyword>
<evidence type="ECO:0000256" key="1">
    <source>
        <dbReference type="SAM" id="MobiDB-lite"/>
    </source>
</evidence>
<gene>
    <name evidence="3" type="ORF">C2S53_002626</name>
</gene>
<proteinExistence type="predicted"/>
<feature type="chain" id="PRO_5041912668" evidence="2">
    <location>
        <begin position="17"/>
        <end position="128"/>
    </location>
</feature>
<keyword evidence="4" id="KW-1185">Reference proteome</keyword>
<sequence length="128" mass="14650">MVFFLFFSFLLTNSSGCENERKGLERLFHLQVLKGFVVSDSCKIRDVAQNLTKLRKLSMRVGNQRKEKLADIGDFKALCILTISRSAAQRKRSRDGRQRISGGRRQRGREVEVDSGVVEEKEKKKVGM</sequence>
<evidence type="ECO:0000313" key="4">
    <source>
        <dbReference type="Proteomes" id="UP001190926"/>
    </source>
</evidence>
<organism evidence="3 4">
    <name type="scientific">Perilla frutescens var. hirtella</name>
    <name type="common">Perilla citriodora</name>
    <name type="synonym">Perilla setoyensis</name>
    <dbReference type="NCBI Taxonomy" id="608512"/>
    <lineage>
        <taxon>Eukaryota</taxon>
        <taxon>Viridiplantae</taxon>
        <taxon>Streptophyta</taxon>
        <taxon>Embryophyta</taxon>
        <taxon>Tracheophyta</taxon>
        <taxon>Spermatophyta</taxon>
        <taxon>Magnoliopsida</taxon>
        <taxon>eudicotyledons</taxon>
        <taxon>Gunneridae</taxon>
        <taxon>Pentapetalae</taxon>
        <taxon>asterids</taxon>
        <taxon>lamiids</taxon>
        <taxon>Lamiales</taxon>
        <taxon>Lamiaceae</taxon>
        <taxon>Nepetoideae</taxon>
        <taxon>Elsholtzieae</taxon>
        <taxon>Perilla</taxon>
    </lineage>
</organism>
<protein>
    <submittedName>
        <fullName evidence="3">Uncharacterized protein</fullName>
    </submittedName>
</protein>
<dbReference type="EMBL" id="SDAM02003674">
    <property type="protein sequence ID" value="KAH6820468.1"/>
    <property type="molecule type" value="Genomic_DNA"/>
</dbReference>
<feature type="signal peptide" evidence="2">
    <location>
        <begin position="1"/>
        <end position="16"/>
    </location>
</feature>
<dbReference type="AlphaFoldDB" id="A0AAD4IS07"/>
<accession>A0AAD4IS07</accession>
<comment type="caution">
    <text evidence="3">The sequence shown here is derived from an EMBL/GenBank/DDBJ whole genome shotgun (WGS) entry which is preliminary data.</text>
</comment>
<name>A0AAD4IS07_PERFH</name>
<feature type="compositionally biased region" description="Basic and acidic residues" evidence="1">
    <location>
        <begin position="108"/>
        <end position="128"/>
    </location>
</feature>